<evidence type="ECO:0000313" key="2">
    <source>
        <dbReference type="Proteomes" id="UP000650466"/>
    </source>
</evidence>
<proteinExistence type="predicted"/>
<dbReference type="EMBL" id="JACVVD010000001">
    <property type="protein sequence ID" value="MBD0379395.1"/>
    <property type="molecule type" value="Genomic_DNA"/>
</dbReference>
<reference evidence="1" key="1">
    <citation type="submission" date="2020-09" db="EMBL/GenBank/DDBJ databases">
        <title>Draft Genome Sequence of Paenibacillus sp. WST5.</title>
        <authorList>
            <person name="Bao Z."/>
        </authorList>
    </citation>
    <scope>NUCLEOTIDE SEQUENCE</scope>
    <source>
        <strain evidence="1">WST5</strain>
    </source>
</reference>
<comment type="caution">
    <text evidence="1">The sequence shown here is derived from an EMBL/GenBank/DDBJ whole genome shotgun (WGS) entry which is preliminary data.</text>
</comment>
<accession>A0A926KKM5</accession>
<gene>
    <name evidence="1" type="ORF">ICC18_04540</name>
</gene>
<sequence>MKEGVPVFDPTIYENVKVVLEGAVYDLDLAGEILVTRRADLIDLSSMSRTYAIEFTKKTYRPSKAEINLHVHLSDLAAEILENPAASPGCTLEVMLFTKVNQPELECPVIEKQLRMIWNHRPQITQQLSFTFDAKSPSCYNNQITLSFGRKIDESHIDDFPKLIDCAVDSLTWLDERGG</sequence>
<name>A0A926KKM5_9BACL</name>
<dbReference type="AlphaFoldDB" id="A0A926KKM5"/>
<evidence type="ECO:0000313" key="1">
    <source>
        <dbReference type="EMBL" id="MBD0379395.1"/>
    </source>
</evidence>
<keyword evidence="2" id="KW-1185">Reference proteome</keyword>
<protein>
    <submittedName>
        <fullName evidence="1">Uncharacterized protein</fullName>
    </submittedName>
</protein>
<organism evidence="1 2">
    <name type="scientific">Paenibacillus sedimenti</name>
    <dbReference type="NCBI Taxonomy" id="2770274"/>
    <lineage>
        <taxon>Bacteria</taxon>
        <taxon>Bacillati</taxon>
        <taxon>Bacillota</taxon>
        <taxon>Bacilli</taxon>
        <taxon>Bacillales</taxon>
        <taxon>Paenibacillaceae</taxon>
        <taxon>Paenibacillus</taxon>
    </lineage>
</organism>
<dbReference type="Proteomes" id="UP000650466">
    <property type="component" value="Unassembled WGS sequence"/>
</dbReference>